<dbReference type="AlphaFoldDB" id="A0AAD7QPL1"/>
<proteinExistence type="predicted"/>
<protein>
    <submittedName>
        <fullName evidence="2">Uncharacterized protein</fullName>
    </submittedName>
</protein>
<feature type="region of interest" description="Disordered" evidence="1">
    <location>
        <begin position="60"/>
        <end position="94"/>
    </location>
</feature>
<evidence type="ECO:0000313" key="2">
    <source>
        <dbReference type="EMBL" id="KAJ8098988.1"/>
    </source>
</evidence>
<name>A0AAD7QPL1_9ASCO</name>
<evidence type="ECO:0000313" key="3">
    <source>
        <dbReference type="Proteomes" id="UP001217417"/>
    </source>
</evidence>
<dbReference type="RefSeq" id="XP_056042438.1">
    <property type="nucleotide sequence ID" value="XM_056184301.1"/>
</dbReference>
<accession>A0AAD7QPL1</accession>
<organism evidence="2 3">
    <name type="scientific">Lipomyces tetrasporus</name>
    <dbReference type="NCBI Taxonomy" id="54092"/>
    <lineage>
        <taxon>Eukaryota</taxon>
        <taxon>Fungi</taxon>
        <taxon>Dikarya</taxon>
        <taxon>Ascomycota</taxon>
        <taxon>Saccharomycotina</taxon>
        <taxon>Lipomycetes</taxon>
        <taxon>Lipomycetales</taxon>
        <taxon>Lipomycetaceae</taxon>
        <taxon>Lipomyces</taxon>
    </lineage>
</organism>
<gene>
    <name evidence="2" type="ORF">POJ06DRAFT_125739</name>
</gene>
<sequence>MCEYLELEFPLLSLAEGQWAAIVFCSGYFRRAHGSISGSRLSADYQVRVVDQDSDEYVAEETLQDTQSEADGEITDVPQGGDGSLENGIGVPQT</sequence>
<dbReference type="Proteomes" id="UP001217417">
    <property type="component" value="Unassembled WGS sequence"/>
</dbReference>
<comment type="caution">
    <text evidence="2">The sequence shown here is derived from an EMBL/GenBank/DDBJ whole genome shotgun (WGS) entry which is preliminary data.</text>
</comment>
<reference evidence="2" key="1">
    <citation type="submission" date="2023-03" db="EMBL/GenBank/DDBJ databases">
        <title>Near-Complete genome sequence of Lipomyces tetrasporous NRRL Y-64009, an oleaginous yeast capable of growing on lignocellulosic hydrolysates.</title>
        <authorList>
            <consortium name="Lawrence Berkeley National Laboratory"/>
            <person name="Jagtap S.S."/>
            <person name="Liu J.-J."/>
            <person name="Walukiewicz H.E."/>
            <person name="Pangilinan J."/>
            <person name="Lipzen A."/>
            <person name="Ahrendt S."/>
            <person name="Koriabine M."/>
            <person name="Cobaugh K."/>
            <person name="Salamov A."/>
            <person name="Yoshinaga Y."/>
            <person name="Ng V."/>
            <person name="Daum C."/>
            <person name="Grigoriev I.V."/>
            <person name="Slininger P.J."/>
            <person name="Dien B.S."/>
            <person name="Jin Y.-S."/>
            <person name="Rao C.V."/>
        </authorList>
    </citation>
    <scope>NUCLEOTIDE SEQUENCE</scope>
    <source>
        <strain evidence="2">NRRL Y-64009</strain>
    </source>
</reference>
<dbReference type="EMBL" id="JARPMG010000007">
    <property type="protein sequence ID" value="KAJ8098988.1"/>
    <property type="molecule type" value="Genomic_DNA"/>
</dbReference>
<dbReference type="GeneID" id="80879467"/>
<feature type="compositionally biased region" description="Acidic residues" evidence="1">
    <location>
        <begin position="60"/>
        <end position="74"/>
    </location>
</feature>
<evidence type="ECO:0000256" key="1">
    <source>
        <dbReference type="SAM" id="MobiDB-lite"/>
    </source>
</evidence>
<keyword evidence="3" id="KW-1185">Reference proteome</keyword>